<reference evidence="3 4" key="1">
    <citation type="submission" date="2018-11" db="EMBL/GenBank/DDBJ databases">
        <title>Genome assembly of Steccherinum ochraceum LE-BIN_3174, the white-rot fungus of the Steccherinaceae family (The Residual Polyporoid clade, Polyporales, Basidiomycota).</title>
        <authorList>
            <person name="Fedorova T.V."/>
            <person name="Glazunova O.A."/>
            <person name="Landesman E.O."/>
            <person name="Moiseenko K.V."/>
            <person name="Psurtseva N.V."/>
            <person name="Savinova O.S."/>
            <person name="Shakhova N.V."/>
            <person name="Tyazhelova T.V."/>
            <person name="Vasina D.V."/>
        </authorList>
    </citation>
    <scope>NUCLEOTIDE SEQUENCE [LARGE SCALE GENOMIC DNA]</scope>
    <source>
        <strain evidence="3 4">LE-BIN_3174</strain>
    </source>
</reference>
<feature type="transmembrane region" description="Helical" evidence="1">
    <location>
        <begin position="162"/>
        <end position="184"/>
    </location>
</feature>
<keyword evidence="1" id="KW-1133">Transmembrane helix</keyword>
<evidence type="ECO:0000313" key="4">
    <source>
        <dbReference type="Proteomes" id="UP000292702"/>
    </source>
</evidence>
<feature type="domain" description="DUF6533" evidence="2">
    <location>
        <begin position="22"/>
        <end position="67"/>
    </location>
</feature>
<evidence type="ECO:0000259" key="2">
    <source>
        <dbReference type="Pfam" id="PF20151"/>
    </source>
</evidence>
<evidence type="ECO:0000313" key="3">
    <source>
        <dbReference type="EMBL" id="TCD60743.1"/>
    </source>
</evidence>
<feature type="transmembrane region" description="Helical" evidence="1">
    <location>
        <begin position="57"/>
        <end position="79"/>
    </location>
</feature>
<feature type="transmembrane region" description="Helical" evidence="1">
    <location>
        <begin position="135"/>
        <end position="156"/>
    </location>
</feature>
<dbReference type="AlphaFoldDB" id="A0A4R0R453"/>
<accession>A0A4R0R453</accession>
<keyword evidence="1" id="KW-0472">Membrane</keyword>
<dbReference type="EMBL" id="RWJN01000551">
    <property type="protein sequence ID" value="TCD60743.1"/>
    <property type="molecule type" value="Genomic_DNA"/>
</dbReference>
<organism evidence="3 4">
    <name type="scientific">Steccherinum ochraceum</name>
    <dbReference type="NCBI Taxonomy" id="92696"/>
    <lineage>
        <taxon>Eukaryota</taxon>
        <taxon>Fungi</taxon>
        <taxon>Dikarya</taxon>
        <taxon>Basidiomycota</taxon>
        <taxon>Agaricomycotina</taxon>
        <taxon>Agaricomycetes</taxon>
        <taxon>Polyporales</taxon>
        <taxon>Steccherinaceae</taxon>
        <taxon>Steccherinum</taxon>
    </lineage>
</organism>
<keyword evidence="4" id="KW-1185">Reference proteome</keyword>
<dbReference type="Pfam" id="PF20151">
    <property type="entry name" value="DUF6533"/>
    <property type="match status" value="1"/>
</dbReference>
<feature type="transmembrane region" description="Helical" evidence="1">
    <location>
        <begin position="91"/>
        <end position="114"/>
    </location>
</feature>
<comment type="caution">
    <text evidence="3">The sequence shown here is derived from an EMBL/GenBank/DDBJ whole genome shotgun (WGS) entry which is preliminary data.</text>
</comment>
<gene>
    <name evidence="3" type="ORF">EIP91_009611</name>
</gene>
<dbReference type="OrthoDB" id="2804045at2759"/>
<sequence length="285" mass="31471">MSDGDDVSALRVELEQSIMTTYCEVAALAFLVYDHILTLPGEVKLVWGRKFTGATALFMLIRYTTLVSKVALLVTAFAWPNQTDKPDFFVITVSILIHSSAIASDTLVIVLTWVKTFGLRRVAARLHLRGSLSSILLRDGTVYFAIILALNAVQLATEESNVIWNPVPIFIDVFTTILISRFILNLRQVFDHSQNPNQDLSTFNSNGTFTVPRFVGNLGAELEHSVSSPHDVDVELFEDSASDGMTTVGGSSALRLELLEKDEENEVVEEVEVIERRENGLAGPV</sequence>
<keyword evidence="1" id="KW-0812">Transmembrane</keyword>
<dbReference type="Proteomes" id="UP000292702">
    <property type="component" value="Unassembled WGS sequence"/>
</dbReference>
<protein>
    <recommendedName>
        <fullName evidence="2">DUF6533 domain-containing protein</fullName>
    </recommendedName>
</protein>
<dbReference type="InterPro" id="IPR045340">
    <property type="entry name" value="DUF6533"/>
</dbReference>
<evidence type="ECO:0000256" key="1">
    <source>
        <dbReference type="SAM" id="Phobius"/>
    </source>
</evidence>
<name>A0A4R0R453_9APHY</name>
<proteinExistence type="predicted"/>